<proteinExistence type="predicted"/>
<dbReference type="Proteomes" id="UP000292507">
    <property type="component" value="Unassembled WGS sequence"/>
</dbReference>
<organism evidence="1 2">
    <name type="scientific">Blastococcus saxobsidens</name>
    <dbReference type="NCBI Taxonomy" id="138336"/>
    <lineage>
        <taxon>Bacteria</taxon>
        <taxon>Bacillati</taxon>
        <taxon>Actinomycetota</taxon>
        <taxon>Actinomycetes</taxon>
        <taxon>Geodermatophilales</taxon>
        <taxon>Geodermatophilaceae</taxon>
        <taxon>Blastococcus</taxon>
    </lineage>
</organism>
<dbReference type="InterPro" id="IPR009384">
    <property type="entry name" value="SwrD-like"/>
</dbReference>
<keyword evidence="1" id="KW-0966">Cell projection</keyword>
<protein>
    <submittedName>
        <fullName evidence="1">Flagellar protein FlbD</fullName>
    </submittedName>
</protein>
<comment type="caution">
    <text evidence="1">The sequence shown here is derived from an EMBL/GenBank/DDBJ whole genome shotgun (WGS) entry which is preliminary data.</text>
</comment>
<reference evidence="1 2" key="1">
    <citation type="submission" date="2019-02" db="EMBL/GenBank/DDBJ databases">
        <title>Sequencing the genomes of 1000 actinobacteria strains.</title>
        <authorList>
            <person name="Klenk H.-P."/>
        </authorList>
    </citation>
    <scope>NUCLEOTIDE SEQUENCE [LARGE SCALE GENOMIC DNA]</scope>
    <source>
        <strain evidence="1 2">DSM 44509</strain>
    </source>
</reference>
<dbReference type="Pfam" id="PF06289">
    <property type="entry name" value="FlbD"/>
    <property type="match status" value="1"/>
</dbReference>
<gene>
    <name evidence="1" type="ORF">BKA19_0173</name>
</gene>
<keyword evidence="2" id="KW-1185">Reference proteome</keyword>
<keyword evidence="1" id="KW-0969">Cilium</keyword>
<sequence length="91" mass="9945">MIAVTCRNGEHFSVDPDHIERIEHHGDTVLHLVDGTHYVVETPFDDVLRSITMDRAGALAARSRLRNGYAAAPTAARTARRHGVVTASAKD</sequence>
<dbReference type="EMBL" id="SHKV01000001">
    <property type="protein sequence ID" value="RZU30554.1"/>
    <property type="molecule type" value="Genomic_DNA"/>
</dbReference>
<accession>A0A4Q7Y2G7</accession>
<dbReference type="AlphaFoldDB" id="A0A4Q7Y2G7"/>
<evidence type="ECO:0000313" key="1">
    <source>
        <dbReference type="EMBL" id="RZU30554.1"/>
    </source>
</evidence>
<dbReference type="RefSeq" id="WP_158657582.1">
    <property type="nucleotide sequence ID" value="NZ_POQT01000016.1"/>
</dbReference>
<name>A0A4Q7Y2G7_9ACTN</name>
<evidence type="ECO:0000313" key="2">
    <source>
        <dbReference type="Proteomes" id="UP000292507"/>
    </source>
</evidence>
<keyword evidence="1" id="KW-0282">Flagellum</keyword>